<keyword evidence="3" id="KW-1185">Reference proteome</keyword>
<gene>
    <name evidence="2" type="ORF">H0E82_00610</name>
</gene>
<dbReference type="AlphaFoldDB" id="A0A7Z0TWZ7"/>
<feature type="region of interest" description="Disordered" evidence="1">
    <location>
        <begin position="142"/>
        <end position="167"/>
    </location>
</feature>
<name>A0A7Z0TWZ7_9GAMM</name>
<feature type="region of interest" description="Disordered" evidence="1">
    <location>
        <begin position="105"/>
        <end position="125"/>
    </location>
</feature>
<organism evidence="2 3">
    <name type="scientific">Luteimonas deserti</name>
    <dbReference type="NCBI Taxonomy" id="2752306"/>
    <lineage>
        <taxon>Bacteria</taxon>
        <taxon>Pseudomonadati</taxon>
        <taxon>Pseudomonadota</taxon>
        <taxon>Gammaproteobacteria</taxon>
        <taxon>Lysobacterales</taxon>
        <taxon>Lysobacteraceae</taxon>
        <taxon>Luteimonas</taxon>
    </lineage>
</organism>
<evidence type="ECO:0000313" key="3">
    <source>
        <dbReference type="Proteomes" id="UP000589896"/>
    </source>
</evidence>
<dbReference type="RefSeq" id="WP_180543040.1">
    <property type="nucleotide sequence ID" value="NZ_JACCJZ010000002.1"/>
</dbReference>
<evidence type="ECO:0000313" key="2">
    <source>
        <dbReference type="EMBL" id="NYZ61265.1"/>
    </source>
</evidence>
<reference evidence="2 3" key="1">
    <citation type="submission" date="2020-07" db="EMBL/GenBank/DDBJ databases">
        <title>isolation of Luteimonas sp. SJ-16.</title>
        <authorList>
            <person name="Huang X.-X."/>
            <person name="Xu L."/>
            <person name="Sun J.-Q."/>
        </authorList>
    </citation>
    <scope>NUCLEOTIDE SEQUENCE [LARGE SCALE GENOMIC DNA]</scope>
    <source>
        <strain evidence="2 3">SJ-16</strain>
    </source>
</reference>
<proteinExistence type="predicted"/>
<dbReference type="Proteomes" id="UP000589896">
    <property type="component" value="Unassembled WGS sequence"/>
</dbReference>
<accession>A0A7Z0TWZ7</accession>
<comment type="caution">
    <text evidence="2">The sequence shown here is derived from an EMBL/GenBank/DDBJ whole genome shotgun (WGS) entry which is preliminary data.</text>
</comment>
<sequence length="167" mass="16721">MHEPYRYAEGRSPWALFLPIALAVFVGQLAAGWVGSLVGPRSGPEVAATTSPEAAAPAVPMPVDAVVTPVEPLPAPVAAPTPDSAVVGAAPAPEPLVVSPDVAEPAVSAVPDPPATDAGRSLPGPVVARQAGASESCINNTVATRSPNGWEQALENDAPVRCTATSP</sequence>
<dbReference type="EMBL" id="JACCJZ010000002">
    <property type="protein sequence ID" value="NYZ61265.1"/>
    <property type="molecule type" value="Genomic_DNA"/>
</dbReference>
<evidence type="ECO:0000256" key="1">
    <source>
        <dbReference type="SAM" id="MobiDB-lite"/>
    </source>
</evidence>
<protein>
    <submittedName>
        <fullName evidence="2">Uncharacterized protein</fullName>
    </submittedName>
</protein>